<feature type="transmembrane region" description="Helical" evidence="1">
    <location>
        <begin position="113"/>
        <end position="133"/>
    </location>
</feature>
<dbReference type="RefSeq" id="WP_268780626.1">
    <property type="nucleotide sequence ID" value="NZ_JAPRAT010000023.1"/>
</dbReference>
<gene>
    <name evidence="2" type="ORF">OWO01_11635</name>
</gene>
<dbReference type="AlphaFoldDB" id="A0A9J6RE76"/>
<dbReference type="Proteomes" id="UP001084197">
    <property type="component" value="Unassembled WGS sequence"/>
</dbReference>
<keyword evidence="1" id="KW-1133">Transmembrane helix</keyword>
<organism evidence="2 3">
    <name type="scientific">Natronobacillus azotifigens</name>
    <dbReference type="NCBI Taxonomy" id="472978"/>
    <lineage>
        <taxon>Bacteria</taxon>
        <taxon>Bacillati</taxon>
        <taxon>Bacillota</taxon>
        <taxon>Bacilli</taxon>
        <taxon>Bacillales</taxon>
        <taxon>Bacillaceae</taxon>
        <taxon>Natronobacillus</taxon>
    </lineage>
</organism>
<keyword evidence="1" id="KW-0812">Transmembrane</keyword>
<evidence type="ECO:0000313" key="2">
    <source>
        <dbReference type="EMBL" id="MCZ0703863.1"/>
    </source>
</evidence>
<accession>A0A9J6RE76</accession>
<protein>
    <submittedName>
        <fullName evidence="2">Uncharacterized protein</fullName>
    </submittedName>
</protein>
<sequence length="143" mass="16175">MARGLSTYVGFAIALLLFFFVQPEQILAHRMIVELIEPGTIEVRYDDGTKSGMASVTAFDKEGVILFQEYVDEDGYVYYDATITVHQIVADDGIGHRATWSDEIEKEQSDVPIIVRALLGVSILLCIAAFFYFRNDKEKQEQE</sequence>
<comment type="caution">
    <text evidence="2">The sequence shown here is derived from an EMBL/GenBank/DDBJ whole genome shotgun (WGS) entry which is preliminary data.</text>
</comment>
<dbReference type="EMBL" id="JAPRAT010000023">
    <property type="protein sequence ID" value="MCZ0703863.1"/>
    <property type="molecule type" value="Genomic_DNA"/>
</dbReference>
<evidence type="ECO:0000313" key="3">
    <source>
        <dbReference type="Proteomes" id="UP001084197"/>
    </source>
</evidence>
<reference evidence="2" key="1">
    <citation type="submission" date="2022-11" db="EMBL/GenBank/DDBJ databases">
        <title>WGS of Natronobacillus azotifigens 24KS-1, an anaerobic diazotrophic haloalkaliphile from soda-rich habitats.</title>
        <authorList>
            <person name="Sorokin D.Y."/>
            <person name="Merkel A.Y."/>
        </authorList>
    </citation>
    <scope>NUCLEOTIDE SEQUENCE</scope>
    <source>
        <strain evidence="2">24KS-1</strain>
    </source>
</reference>
<proteinExistence type="predicted"/>
<keyword evidence="1" id="KW-0472">Membrane</keyword>
<keyword evidence="3" id="KW-1185">Reference proteome</keyword>
<evidence type="ECO:0000256" key="1">
    <source>
        <dbReference type="SAM" id="Phobius"/>
    </source>
</evidence>
<name>A0A9J6RE76_9BACI</name>